<evidence type="ECO:0000313" key="2">
    <source>
        <dbReference type="Proteomes" id="UP001258207"/>
    </source>
</evidence>
<organism evidence="1 2">
    <name type="scientific">Pseudomonas coleopterorum</name>
    <dbReference type="NCBI Taxonomy" id="1605838"/>
    <lineage>
        <taxon>Bacteria</taxon>
        <taxon>Pseudomonadati</taxon>
        <taxon>Pseudomonadota</taxon>
        <taxon>Gammaproteobacteria</taxon>
        <taxon>Pseudomonadales</taxon>
        <taxon>Pseudomonadaceae</taxon>
        <taxon>Pseudomonas</taxon>
    </lineage>
</organism>
<gene>
    <name evidence="1" type="ORF">RI108_06950</name>
</gene>
<dbReference type="Proteomes" id="UP001258207">
    <property type="component" value="Chromosome"/>
</dbReference>
<sequence>MLPPAQIGTETQTYRHRKKDIVISLERFSRMISASTHNFAHPLPAELLLASEGDLQTFDAPFDHVNSAARIVLCGITPGLQQAMLGHIRRS</sequence>
<evidence type="ECO:0000313" key="1">
    <source>
        <dbReference type="EMBL" id="WNC11144.1"/>
    </source>
</evidence>
<accession>A0AAJ6MUS5</accession>
<name>A0AAJ6MUS5_9PSED</name>
<dbReference type="EMBL" id="CP134081">
    <property type="protein sequence ID" value="WNC11144.1"/>
    <property type="molecule type" value="Genomic_DNA"/>
</dbReference>
<reference evidence="1" key="1">
    <citation type="submission" date="2023-09" db="EMBL/GenBank/DDBJ databases">
        <title>First report of Pseudomonas coleopterorum DJ13 causing leaf spot on Rhododendron pulchrum Sweet in China.</title>
        <authorList>
            <person name="Zhang Y."/>
        </authorList>
    </citation>
    <scope>NUCLEOTIDE SEQUENCE</scope>
    <source>
        <strain evidence="1">DJ13</strain>
    </source>
</reference>
<protein>
    <submittedName>
        <fullName evidence="1">Uncharacterized protein</fullName>
    </submittedName>
</protein>
<dbReference type="RefSeq" id="WP_240050142.1">
    <property type="nucleotide sequence ID" value="NZ_CP134081.1"/>
</dbReference>
<proteinExistence type="predicted"/>
<dbReference type="AlphaFoldDB" id="A0AAJ6MUS5"/>